<name>A0A813BPC7_9DINO</name>
<evidence type="ECO:0000313" key="1">
    <source>
        <dbReference type="EMBL" id="CAE7910411.1"/>
    </source>
</evidence>
<sequence>MAEFSRSELCELRKRLMETCEGDVPLPPPEQWLDHELELVRETLYFVMKFRCVGDRAVVAKCIGVLACLRCMWAELFESCTNKNRMWSGYSFVPKDPETDVDSWLQQVPAVQLQERVRYLRLCLGILPHYFGRRLGTEWQLAFAQAGLEARKVLERIEENPALKELRAETLQLLD</sequence>
<organism evidence="1 2">
    <name type="scientific">Symbiodinium necroappetens</name>
    <dbReference type="NCBI Taxonomy" id="1628268"/>
    <lineage>
        <taxon>Eukaryota</taxon>
        <taxon>Sar</taxon>
        <taxon>Alveolata</taxon>
        <taxon>Dinophyceae</taxon>
        <taxon>Suessiales</taxon>
        <taxon>Symbiodiniaceae</taxon>
        <taxon>Symbiodinium</taxon>
    </lineage>
</organism>
<dbReference type="EMBL" id="CAJNJA010073671">
    <property type="protein sequence ID" value="CAE7910411.1"/>
    <property type="molecule type" value="Genomic_DNA"/>
</dbReference>
<dbReference type="Proteomes" id="UP000601435">
    <property type="component" value="Unassembled WGS sequence"/>
</dbReference>
<keyword evidence="2" id="KW-1185">Reference proteome</keyword>
<gene>
    <name evidence="1" type="ORF">SNEC2469_LOCUS30976</name>
</gene>
<dbReference type="AlphaFoldDB" id="A0A813BPC7"/>
<dbReference type="OrthoDB" id="406933at2759"/>
<accession>A0A813BPC7</accession>
<evidence type="ECO:0000313" key="2">
    <source>
        <dbReference type="Proteomes" id="UP000601435"/>
    </source>
</evidence>
<comment type="caution">
    <text evidence="1">The sequence shown here is derived from an EMBL/GenBank/DDBJ whole genome shotgun (WGS) entry which is preliminary data.</text>
</comment>
<proteinExistence type="predicted"/>
<reference evidence="1" key="1">
    <citation type="submission" date="2021-02" db="EMBL/GenBank/DDBJ databases">
        <authorList>
            <person name="Dougan E. K."/>
            <person name="Rhodes N."/>
            <person name="Thang M."/>
            <person name="Chan C."/>
        </authorList>
    </citation>
    <scope>NUCLEOTIDE SEQUENCE</scope>
</reference>
<protein>
    <submittedName>
        <fullName evidence="1">Uncharacterized protein</fullName>
    </submittedName>
</protein>